<dbReference type="NCBIfam" id="NF033709">
    <property type="entry name" value="PorV_fam"/>
    <property type="match status" value="1"/>
</dbReference>
<evidence type="ECO:0000313" key="2">
    <source>
        <dbReference type="EMBL" id="QNR23034.1"/>
    </source>
</evidence>
<dbReference type="AlphaFoldDB" id="A0A7H0VBD6"/>
<sequence length="346" mass="36799">MKYFRKIATSVCLLGLVGSAYAGNPQRAGQAGAPELLINPWARSSGWGGVNIAGVSGVESSFLNIAGIANTNGTEVSFVNTQWLVGAGIGINAAGFNQSVGDNGVLAANFVSFDYGSWQRTTVNNPEGGVGEVSPSTAIIGLGYAQKFTESIRGGVNIKIYTTSIVDMSVTSASVDAGVQYVTGARDQVKFGITLKNIGPAARYDGEGQSLTLVVPQGGYSQEYNERSESFELPATLSIGGSYDFEFDQQRLTVAGAFQSNSFEKDIYTFGAEYSFKEIVSVRAGYNFFDDRSYAKSTTVFNGITAGLSFDIPLSKDNDNSFQLDYAYRSTDFFSGVHSIGVSILL</sequence>
<dbReference type="Proteomes" id="UP000516305">
    <property type="component" value="Chromosome"/>
</dbReference>
<dbReference type="EMBL" id="CP060139">
    <property type="protein sequence ID" value="QNR23034.1"/>
    <property type="molecule type" value="Genomic_DNA"/>
</dbReference>
<accession>A0A7H0VBD6</accession>
<feature type="signal peptide" evidence="1">
    <location>
        <begin position="1"/>
        <end position="22"/>
    </location>
</feature>
<dbReference type="RefSeq" id="WP_210757570.1">
    <property type="nucleotide sequence ID" value="NZ_CP060139.1"/>
</dbReference>
<organism evidence="2 3">
    <name type="scientific">Croceimicrobium hydrocarbonivorans</name>
    <dbReference type="NCBI Taxonomy" id="2761580"/>
    <lineage>
        <taxon>Bacteria</taxon>
        <taxon>Pseudomonadati</taxon>
        <taxon>Bacteroidota</taxon>
        <taxon>Flavobacteriia</taxon>
        <taxon>Flavobacteriales</taxon>
        <taxon>Owenweeksiaceae</taxon>
        <taxon>Croceimicrobium</taxon>
    </lineage>
</organism>
<evidence type="ECO:0000256" key="1">
    <source>
        <dbReference type="SAM" id="SignalP"/>
    </source>
</evidence>
<proteinExistence type="predicted"/>
<reference evidence="2 3" key="1">
    <citation type="submission" date="2020-08" db="EMBL/GenBank/DDBJ databases">
        <title>Croceimicrobium hydrocarbonivorans gen. nov., sp. nov., a novel marine bacterium isolated from a bacterial consortium that degrades polyethylene terephthalate.</title>
        <authorList>
            <person name="Liu R."/>
        </authorList>
    </citation>
    <scope>NUCLEOTIDE SEQUENCE [LARGE SCALE GENOMIC DNA]</scope>
    <source>
        <strain evidence="2 3">A20-9</strain>
    </source>
</reference>
<gene>
    <name evidence="2" type="ORF">H4K34_11655</name>
</gene>
<protein>
    <submittedName>
        <fullName evidence="2">PorV/PorQ family protein</fullName>
    </submittedName>
</protein>
<keyword evidence="1" id="KW-0732">Signal</keyword>
<dbReference type="KEGG" id="chyd:H4K34_11655"/>
<evidence type="ECO:0000313" key="3">
    <source>
        <dbReference type="Proteomes" id="UP000516305"/>
    </source>
</evidence>
<dbReference type="Gene3D" id="2.40.160.60">
    <property type="entry name" value="Outer membrane protein transport protein (OMPP1/FadL/TodX)"/>
    <property type="match status" value="1"/>
</dbReference>
<dbReference type="SUPFAM" id="SSF56935">
    <property type="entry name" value="Porins"/>
    <property type="match status" value="1"/>
</dbReference>
<name>A0A7H0VBD6_9FLAO</name>
<keyword evidence="3" id="KW-1185">Reference proteome</keyword>
<dbReference type="InterPro" id="IPR019861">
    <property type="entry name" value="PorP/SprF_Bacteroidetes"/>
</dbReference>
<feature type="chain" id="PRO_5028838180" evidence="1">
    <location>
        <begin position="23"/>
        <end position="346"/>
    </location>
</feature>
<dbReference type="Pfam" id="PF11751">
    <property type="entry name" value="PorP_SprF"/>
    <property type="match status" value="1"/>
</dbReference>